<sequence length="225" mass="24742">MNTYIQPNLVTAALLTIDTQNDFSLSGAPAEIPGTSEVLPVMGRLLEQCRAHGIPVIHVIRIYERDGSNADLCRKAMIEAGAAIAAPGTWGADLADAIKPPHAEELRFEALLGGEIQAIGEREWVIYKSRWGAFYNTQLEDFLKERGIDTLIFTGCNFPNCPRTSMYEASERDFKAIMVEDAISGVYEKGKEEIRNIGISIYDSASLIKDMNQAFAQSQGLPASR</sequence>
<dbReference type="EMBL" id="CP026520">
    <property type="protein sequence ID" value="QAV20531.1"/>
    <property type="molecule type" value="Genomic_DNA"/>
</dbReference>
<dbReference type="SUPFAM" id="SSF52499">
    <property type="entry name" value="Isochorismatase-like hydrolases"/>
    <property type="match status" value="1"/>
</dbReference>
<dbReference type="InterPro" id="IPR050272">
    <property type="entry name" value="Isochorismatase-like_hydrls"/>
</dbReference>
<protein>
    <submittedName>
        <fullName evidence="5">Cysteine hydrolase</fullName>
    </submittedName>
</protein>
<dbReference type="OrthoDB" id="257098at2"/>
<dbReference type="KEGG" id="pchi:PC41400_23775"/>
<dbReference type="Proteomes" id="UP000288943">
    <property type="component" value="Chromosome"/>
</dbReference>
<dbReference type="EMBL" id="JAMDMJ010000003">
    <property type="protein sequence ID" value="MCY9594780.1"/>
    <property type="molecule type" value="Genomic_DNA"/>
</dbReference>
<organism evidence="5 6">
    <name type="scientific">Paenibacillus chitinolyticus</name>
    <dbReference type="NCBI Taxonomy" id="79263"/>
    <lineage>
        <taxon>Bacteria</taxon>
        <taxon>Bacillati</taxon>
        <taxon>Bacillota</taxon>
        <taxon>Bacilli</taxon>
        <taxon>Bacillales</taxon>
        <taxon>Paenibacillaceae</taxon>
        <taxon>Paenibacillus</taxon>
    </lineage>
</organism>
<name>A0A410X1P0_9BACL</name>
<dbReference type="Pfam" id="PF00857">
    <property type="entry name" value="Isochorismatase"/>
    <property type="match status" value="1"/>
</dbReference>
<dbReference type="GeneID" id="95377816"/>
<accession>A0A410X1P0</accession>
<dbReference type="RefSeq" id="WP_042230270.1">
    <property type="nucleotide sequence ID" value="NZ_CP026520.1"/>
</dbReference>
<evidence type="ECO:0000313" key="6">
    <source>
        <dbReference type="Proteomes" id="UP000288943"/>
    </source>
</evidence>
<evidence type="ECO:0000313" key="5">
    <source>
        <dbReference type="EMBL" id="QAV20531.1"/>
    </source>
</evidence>
<evidence type="ECO:0000256" key="2">
    <source>
        <dbReference type="ARBA" id="ARBA00022801"/>
    </source>
</evidence>
<proteinExistence type="inferred from homology"/>
<keyword evidence="2 5" id="KW-0378">Hydrolase</keyword>
<evidence type="ECO:0000259" key="3">
    <source>
        <dbReference type="Pfam" id="PF00857"/>
    </source>
</evidence>
<dbReference type="GO" id="GO:0016787">
    <property type="term" value="F:hydrolase activity"/>
    <property type="evidence" value="ECO:0007669"/>
    <property type="project" value="UniProtKB-KW"/>
</dbReference>
<dbReference type="Proteomes" id="UP001527202">
    <property type="component" value="Unassembled WGS sequence"/>
</dbReference>
<dbReference type="InterPro" id="IPR000868">
    <property type="entry name" value="Isochorismatase-like_dom"/>
</dbReference>
<feature type="domain" description="Isochorismatase-like" evidence="3">
    <location>
        <begin position="12"/>
        <end position="190"/>
    </location>
</feature>
<evidence type="ECO:0000313" key="4">
    <source>
        <dbReference type="EMBL" id="MCY9594780.1"/>
    </source>
</evidence>
<dbReference type="InterPro" id="IPR036380">
    <property type="entry name" value="Isochorismatase-like_sf"/>
</dbReference>
<keyword evidence="7" id="KW-1185">Reference proteome</keyword>
<evidence type="ECO:0000313" key="7">
    <source>
        <dbReference type="Proteomes" id="UP001527202"/>
    </source>
</evidence>
<dbReference type="PANTHER" id="PTHR43540">
    <property type="entry name" value="PEROXYUREIDOACRYLATE/UREIDOACRYLATE AMIDOHYDROLASE-RELATED"/>
    <property type="match status" value="1"/>
</dbReference>
<gene>
    <name evidence="4" type="ORF">M5X16_03205</name>
    <name evidence="5" type="ORF">PC41400_23775</name>
</gene>
<comment type="similarity">
    <text evidence="1">Belongs to the isochorismatase family.</text>
</comment>
<evidence type="ECO:0000256" key="1">
    <source>
        <dbReference type="ARBA" id="ARBA00006336"/>
    </source>
</evidence>
<reference evidence="5 6" key="1">
    <citation type="submission" date="2018-01" db="EMBL/GenBank/DDBJ databases">
        <title>The whole genome sequencing and assembly of Paenibacillus chitinolyticus KCCM 41400 strain.</title>
        <authorList>
            <person name="Kim J.-Y."/>
            <person name="Park M.-K."/>
            <person name="Lee Y.-J."/>
            <person name="Yi H."/>
            <person name="Bahn Y.-S."/>
            <person name="Kim J.F."/>
            <person name="Lee D.-W."/>
        </authorList>
    </citation>
    <scope>NUCLEOTIDE SEQUENCE [LARGE SCALE GENOMIC DNA]</scope>
    <source>
        <strain evidence="5 6">KCCM 41400</strain>
    </source>
</reference>
<dbReference type="AlphaFoldDB" id="A0A410X1P0"/>
<dbReference type="Gene3D" id="3.40.50.850">
    <property type="entry name" value="Isochorismatase-like"/>
    <property type="match status" value="1"/>
</dbReference>
<dbReference type="PANTHER" id="PTHR43540:SF6">
    <property type="entry name" value="ISOCHORISMATASE-LIKE DOMAIN-CONTAINING PROTEIN"/>
    <property type="match status" value="1"/>
</dbReference>
<dbReference type="CDD" id="cd00431">
    <property type="entry name" value="cysteine_hydrolases"/>
    <property type="match status" value="1"/>
</dbReference>
<reference evidence="4 7" key="2">
    <citation type="submission" date="2022-05" db="EMBL/GenBank/DDBJ databases">
        <title>Genome Sequencing of Bee-Associated Microbes.</title>
        <authorList>
            <person name="Dunlap C."/>
        </authorList>
    </citation>
    <scope>NUCLEOTIDE SEQUENCE [LARGE SCALE GENOMIC DNA]</scope>
    <source>
        <strain evidence="4 7">NRRL B-23120</strain>
    </source>
</reference>